<dbReference type="PANTHER" id="PTHR40696">
    <property type="entry name" value="DUF371 FAMILY PROTEIN"/>
    <property type="match status" value="1"/>
</dbReference>
<dbReference type="PANTHER" id="PTHR40696:SF1">
    <property type="entry name" value="DUF371 DOMAIN-CONTAINING PROTEIN"/>
    <property type="match status" value="1"/>
</dbReference>
<proteinExistence type="predicted"/>
<evidence type="ECO:0000313" key="2">
    <source>
        <dbReference type="Proteomes" id="UP001245683"/>
    </source>
</evidence>
<dbReference type="EMBL" id="JAVDZE010000002">
    <property type="protein sequence ID" value="MDV3103975.1"/>
    <property type="molecule type" value="Genomic_DNA"/>
</dbReference>
<organism evidence="1 2">
    <name type="scientific">Thermococcus waiotapuensis</name>
    <dbReference type="NCBI Taxonomy" id="90909"/>
    <lineage>
        <taxon>Archaea</taxon>
        <taxon>Methanobacteriati</taxon>
        <taxon>Methanobacteriota</taxon>
        <taxon>Thermococci</taxon>
        <taxon>Thermococcales</taxon>
        <taxon>Thermococcaceae</taxon>
        <taxon>Thermococcus</taxon>
    </lineage>
</organism>
<dbReference type="Gene3D" id="2.60.120.630">
    <property type="entry name" value="mth639 domain like"/>
    <property type="match status" value="1"/>
</dbReference>
<dbReference type="Pfam" id="PF04027">
    <property type="entry name" value="DUF371"/>
    <property type="match status" value="1"/>
</dbReference>
<name>A0AAE4NUT1_9EURY</name>
<comment type="caution">
    <text evidence="1">The sequence shown here is derived from an EMBL/GenBank/DDBJ whole genome shotgun (WGS) entry which is preliminary data.</text>
</comment>
<dbReference type="InterPro" id="IPR007171">
    <property type="entry name" value="DUF371"/>
</dbReference>
<accession>A0AAE4NUT1</accession>
<evidence type="ECO:0000313" key="1">
    <source>
        <dbReference type="EMBL" id="MDV3103975.1"/>
    </source>
</evidence>
<gene>
    <name evidence="1" type="ORF">RBI02_05375</name>
</gene>
<reference evidence="1 2" key="1">
    <citation type="submission" date="2023-08" db="EMBL/GenBank/DDBJ databases">
        <title>Draft genome sequence of Thermococcus waiotapuensis WT1T, a thermophilic sulphur-dependent archaeon from order Thermococcales.</title>
        <authorList>
            <person name="Manners S.H."/>
            <person name="Carere C.R."/>
            <person name="Dhami M.K."/>
            <person name="Dobson R.C.J."/>
            <person name="Stott M.B."/>
        </authorList>
    </citation>
    <scope>NUCLEOTIDE SEQUENCE [LARGE SCALE GENOMIC DNA]</scope>
    <source>
        <strain evidence="1 2">WT1</strain>
    </source>
</reference>
<sequence>MKRGAGNTTSSPRDKLVEIIRCRGHGNVRATHRSTLEFTREDYLTPRGDCIICVSADKGINDLSEEFKRALKEGRKLLIRIKVGDLVEEITAEGSPGLILDHPHSMVVRKSDYIDARTLAIRASKAAKDIDRRIIEKLRNPESEALVELIIVDSDP</sequence>
<dbReference type="AlphaFoldDB" id="A0AAE4NUT1"/>
<protein>
    <submittedName>
        <fullName evidence="1">DUF371 domain-containing protein</fullName>
    </submittedName>
</protein>
<dbReference type="Proteomes" id="UP001245683">
    <property type="component" value="Unassembled WGS sequence"/>
</dbReference>
<dbReference type="RefSeq" id="WP_315341582.1">
    <property type="nucleotide sequence ID" value="NZ_JAVDZE010000002.1"/>
</dbReference>
<dbReference type="InterPro" id="IPR023131">
    <property type="entry name" value="Mth639-like_dom_sf"/>
</dbReference>
<keyword evidence="2" id="KW-1185">Reference proteome</keyword>